<dbReference type="SMART" id="SM00387">
    <property type="entry name" value="HATPase_c"/>
    <property type="match status" value="1"/>
</dbReference>
<keyword evidence="6" id="KW-0804">Transcription</keyword>
<dbReference type="InterPro" id="IPR001789">
    <property type="entry name" value="Sig_transdc_resp-reg_receiver"/>
</dbReference>
<dbReference type="Pfam" id="PF02518">
    <property type="entry name" value="HATPase_c"/>
    <property type="match status" value="1"/>
</dbReference>
<dbReference type="SMART" id="SM00448">
    <property type="entry name" value="REC"/>
    <property type="match status" value="1"/>
</dbReference>
<keyword evidence="11" id="KW-0418">Kinase</keyword>
<dbReference type="InterPro" id="IPR020449">
    <property type="entry name" value="Tscrpt_reg_AraC-type_HTH"/>
</dbReference>
<comment type="caution">
    <text evidence="11">The sequence shown here is derived from an EMBL/GenBank/DDBJ whole genome shotgun (WGS) entry which is preliminary data.</text>
</comment>
<evidence type="ECO:0000256" key="4">
    <source>
        <dbReference type="ARBA" id="ARBA00023015"/>
    </source>
</evidence>
<dbReference type="Gene3D" id="3.30.565.10">
    <property type="entry name" value="Histidine kinase-like ATPase, C-terminal domain"/>
    <property type="match status" value="1"/>
</dbReference>
<evidence type="ECO:0000256" key="1">
    <source>
        <dbReference type="ARBA" id="ARBA00000085"/>
    </source>
</evidence>
<comment type="catalytic activity">
    <reaction evidence="1">
        <text>ATP + protein L-histidine = ADP + protein N-phospho-L-histidine.</text>
        <dbReference type="EC" id="2.7.13.3"/>
    </reaction>
</comment>
<dbReference type="EC" id="2.7.13.3" evidence="2"/>
<keyword evidence="11" id="KW-0808">Transferase</keyword>
<evidence type="ECO:0000256" key="2">
    <source>
        <dbReference type="ARBA" id="ARBA00012438"/>
    </source>
</evidence>
<dbReference type="Gene3D" id="1.10.10.60">
    <property type="entry name" value="Homeodomain-like"/>
    <property type="match status" value="1"/>
</dbReference>
<evidence type="ECO:0000313" key="12">
    <source>
        <dbReference type="Proteomes" id="UP000261082"/>
    </source>
</evidence>
<evidence type="ECO:0000259" key="10">
    <source>
        <dbReference type="PROSITE" id="PS50110"/>
    </source>
</evidence>
<dbReference type="InterPro" id="IPR018060">
    <property type="entry name" value="HTH_AraC"/>
</dbReference>
<dbReference type="Pfam" id="PF00072">
    <property type="entry name" value="Response_reg"/>
    <property type="match status" value="1"/>
</dbReference>
<dbReference type="InterPro" id="IPR011123">
    <property type="entry name" value="Y_Y_Y"/>
</dbReference>
<dbReference type="SUPFAM" id="SSF47384">
    <property type="entry name" value="Homodimeric domain of signal transducing histidine kinase"/>
    <property type="match status" value="1"/>
</dbReference>
<dbReference type="Pfam" id="PF00512">
    <property type="entry name" value="HisKA"/>
    <property type="match status" value="1"/>
</dbReference>
<evidence type="ECO:0000313" key="11">
    <source>
        <dbReference type="EMBL" id="RFN57639.1"/>
    </source>
</evidence>
<evidence type="ECO:0000256" key="3">
    <source>
        <dbReference type="ARBA" id="ARBA00022553"/>
    </source>
</evidence>
<dbReference type="RefSeq" id="WP_117159587.1">
    <property type="nucleotide sequence ID" value="NZ_QVID01000002.1"/>
</dbReference>
<dbReference type="OrthoDB" id="358279at2"/>
<dbReference type="GO" id="GO:0043565">
    <property type="term" value="F:sequence-specific DNA binding"/>
    <property type="evidence" value="ECO:0007669"/>
    <property type="project" value="InterPro"/>
</dbReference>
<dbReference type="InterPro" id="IPR036097">
    <property type="entry name" value="HisK_dim/P_sf"/>
</dbReference>
<accession>A0A3E1Q692</accession>
<dbReference type="EMBL" id="QVID01000002">
    <property type="protein sequence ID" value="RFN57639.1"/>
    <property type="molecule type" value="Genomic_DNA"/>
</dbReference>
<dbReference type="InterPro" id="IPR005467">
    <property type="entry name" value="His_kinase_dom"/>
</dbReference>
<dbReference type="Pfam" id="PF12833">
    <property type="entry name" value="HTH_18"/>
    <property type="match status" value="1"/>
</dbReference>
<dbReference type="SMART" id="SM00342">
    <property type="entry name" value="HTH_ARAC"/>
    <property type="match status" value="1"/>
</dbReference>
<dbReference type="InterPro" id="IPR036890">
    <property type="entry name" value="HATPase_C_sf"/>
</dbReference>
<dbReference type="Gene3D" id="2.130.10.10">
    <property type="entry name" value="YVTN repeat-like/Quinoprotein amine dehydrogenase"/>
    <property type="match status" value="3"/>
</dbReference>
<protein>
    <recommendedName>
        <fullName evidence="2">histidine kinase</fullName>
        <ecNumber evidence="2">2.7.13.3</ecNumber>
    </recommendedName>
</protein>
<keyword evidence="12" id="KW-1185">Reference proteome</keyword>
<dbReference type="PROSITE" id="PS01124">
    <property type="entry name" value="HTH_ARAC_FAMILY_2"/>
    <property type="match status" value="1"/>
</dbReference>
<dbReference type="SUPFAM" id="SSF46689">
    <property type="entry name" value="Homeodomain-like"/>
    <property type="match status" value="1"/>
</dbReference>
<organism evidence="11 12">
    <name type="scientific">Marixanthomonas ophiurae</name>
    <dbReference type="NCBI Taxonomy" id="387659"/>
    <lineage>
        <taxon>Bacteria</taxon>
        <taxon>Pseudomonadati</taxon>
        <taxon>Bacteroidota</taxon>
        <taxon>Flavobacteriia</taxon>
        <taxon>Flavobacteriales</taxon>
        <taxon>Flavobacteriaceae</taxon>
        <taxon>Marixanthomonas</taxon>
    </lineage>
</organism>
<dbReference type="PANTHER" id="PTHR43547:SF2">
    <property type="entry name" value="HYBRID SIGNAL TRANSDUCTION HISTIDINE KINASE C"/>
    <property type="match status" value="1"/>
</dbReference>
<dbReference type="SUPFAM" id="SSF63829">
    <property type="entry name" value="Calcium-dependent phosphotriesterase"/>
    <property type="match status" value="3"/>
</dbReference>
<feature type="domain" description="Histidine kinase" evidence="9">
    <location>
        <begin position="814"/>
        <end position="1026"/>
    </location>
</feature>
<dbReference type="Pfam" id="PF07494">
    <property type="entry name" value="Reg_prop"/>
    <property type="match status" value="3"/>
</dbReference>
<dbReference type="Gene3D" id="2.60.40.10">
    <property type="entry name" value="Immunoglobulins"/>
    <property type="match status" value="1"/>
</dbReference>
<dbReference type="SUPFAM" id="SSF52172">
    <property type="entry name" value="CheY-like"/>
    <property type="match status" value="1"/>
</dbReference>
<keyword evidence="4" id="KW-0805">Transcription regulation</keyword>
<reference evidence="11 12" key="1">
    <citation type="journal article" date="2007" name="Int. J. Syst. Evol. Microbiol.">
        <title>Marixanthomonas ophiurae gen. nov., sp. nov., a marine bacterium of the family Flavobacteriaceae isolated from a deep-sea brittle star.</title>
        <authorList>
            <person name="Romanenko L.A."/>
            <person name="Uchino M."/>
            <person name="Frolova G.M."/>
            <person name="Mikhailov V.V."/>
        </authorList>
    </citation>
    <scope>NUCLEOTIDE SEQUENCE [LARGE SCALE GENOMIC DNA]</scope>
    <source>
        <strain evidence="11 12">KMM 3046</strain>
    </source>
</reference>
<dbReference type="FunFam" id="1.10.287.130:FF:000045">
    <property type="entry name" value="Two-component system sensor histidine kinase/response regulator"/>
    <property type="match status" value="1"/>
</dbReference>
<dbReference type="PANTHER" id="PTHR43547">
    <property type="entry name" value="TWO-COMPONENT HISTIDINE KINASE"/>
    <property type="match status" value="1"/>
</dbReference>
<keyword evidence="5" id="KW-0238">DNA-binding</keyword>
<dbReference type="PROSITE" id="PS50110">
    <property type="entry name" value="RESPONSE_REGULATORY"/>
    <property type="match status" value="1"/>
</dbReference>
<dbReference type="InterPro" id="IPR011006">
    <property type="entry name" value="CheY-like_superfamily"/>
</dbReference>
<dbReference type="GO" id="GO:0000155">
    <property type="term" value="F:phosphorelay sensor kinase activity"/>
    <property type="evidence" value="ECO:0007669"/>
    <property type="project" value="InterPro"/>
</dbReference>
<dbReference type="PRINTS" id="PR00032">
    <property type="entry name" value="HTHARAC"/>
</dbReference>
<evidence type="ECO:0000256" key="7">
    <source>
        <dbReference type="PROSITE-ProRule" id="PRU00169"/>
    </source>
</evidence>
<dbReference type="CDD" id="cd00082">
    <property type="entry name" value="HisKA"/>
    <property type="match status" value="1"/>
</dbReference>
<dbReference type="Gene3D" id="3.40.50.2300">
    <property type="match status" value="1"/>
</dbReference>
<gene>
    <name evidence="11" type="ORF">DZ858_10315</name>
</gene>
<dbReference type="PROSITE" id="PS50109">
    <property type="entry name" value="HIS_KIN"/>
    <property type="match status" value="1"/>
</dbReference>
<dbReference type="SUPFAM" id="SSF55874">
    <property type="entry name" value="ATPase domain of HSP90 chaperone/DNA topoisomerase II/histidine kinase"/>
    <property type="match status" value="1"/>
</dbReference>
<dbReference type="InterPro" id="IPR011110">
    <property type="entry name" value="Reg_prop"/>
</dbReference>
<dbReference type="InterPro" id="IPR003594">
    <property type="entry name" value="HATPase_dom"/>
</dbReference>
<evidence type="ECO:0000256" key="5">
    <source>
        <dbReference type="ARBA" id="ARBA00023125"/>
    </source>
</evidence>
<evidence type="ECO:0000259" key="8">
    <source>
        <dbReference type="PROSITE" id="PS01124"/>
    </source>
</evidence>
<feature type="modified residue" description="4-aspartylphosphate" evidence="7">
    <location>
        <position position="1108"/>
    </location>
</feature>
<dbReference type="InterPro" id="IPR015943">
    <property type="entry name" value="WD40/YVTN_repeat-like_dom_sf"/>
</dbReference>
<keyword evidence="3 7" id="KW-0597">Phosphoprotein</keyword>
<dbReference type="InterPro" id="IPR009057">
    <property type="entry name" value="Homeodomain-like_sf"/>
</dbReference>
<name>A0A3E1Q692_9FLAO</name>
<dbReference type="InterPro" id="IPR013783">
    <property type="entry name" value="Ig-like_fold"/>
</dbReference>
<evidence type="ECO:0000256" key="6">
    <source>
        <dbReference type="ARBA" id="ARBA00023163"/>
    </source>
</evidence>
<evidence type="ECO:0000259" key="9">
    <source>
        <dbReference type="PROSITE" id="PS50109"/>
    </source>
</evidence>
<dbReference type="InterPro" id="IPR003661">
    <property type="entry name" value="HisK_dim/P_dom"/>
</dbReference>
<feature type="domain" description="Response regulatory" evidence="10">
    <location>
        <begin position="1060"/>
        <end position="1175"/>
    </location>
</feature>
<feature type="domain" description="HTH araC/xylS-type" evidence="8">
    <location>
        <begin position="1206"/>
        <end position="1305"/>
    </location>
</feature>
<dbReference type="Gene3D" id="1.10.287.130">
    <property type="match status" value="1"/>
</dbReference>
<sequence>MKSNLTYTYILSLILTLFCVKETLSQQNEVVQKQVSFRELTVKQGLSQNSVVSIAQDSTGFMWFATQDGLNKYNGKKFTHYDRQFEDITRPNFSKLGKIYVDKEGELWIISNTGILEVYLEEEDSFKVASGIKSASVFFQDDKKEYYLGTYGNGLYKINPATKDTIQLLKKEHLSLNSYDIIEWQGTILVSTSKGLLQIKDDNYGFLERELFQNTALSALSIDDKTTLFTGSYGKGLFIKKIKEKTFSHFSGFENYSFPIDLNIQDLLLDNQQRLWVATYGYGAYLIDFKKKYIQHFIANKTDPYALHYNDVLCLYKDFTQTVWLGTDGAGLSFYDENLVKFNVLTNNQTPPNIHVDVIRSIVVDNNTIWMGTSGKGLTKASLSGKKFKTFTQENSNLAGDRVMSLYMNDGNVLIGHQNNGLQTLHEDDTITTCKGTENLTIWKILKRDKATFWLCTRNQGLVVYDKTEGVVKKYDVTNSSLQTNNIRTVAQGDNNTLWIGTENDGLYRLNISKDSISKINSVPDNIKCLYYSKNLLWVGTNGNGLKLYNIAEKNVQTYTKKDGLPNNVIYGILPDGQNNLWLSTNQGLTKINTDANYRPTIENYSNYDGLQALEYNTGAYYRDEKGTLYFGGLEGINWFQPSQLTFNPKKPKTVITGLEVFNEERKMIPNQKLPYNKNTLTFNFSSLHYSQPERNQYKYRLINNDEDWIASGNNNTAHYTNLPPEDYTFQVISSNYDGVWNNNPASYSFTILKPWYATNLAKVIYFLLALLLMYALYAYLKWRWHVQAQLRLEHEETKRLKKLDEFKTKLYTNISHEIRTPLTLISGPVENQLKKQKLRPEDKKDLDLIQQNSNRLMRLVNQMLDLSLIDSGEVKLTVKKADLSVLLHQITAAFQYTANSKEKSIEINIQEIKEAWFDADIIEKTVSNLLSNAIKYAPANTNIQFNAFEKGGNVWLSVSNVKSDSKKTDLKQLFERFHQNDSSSEGMGVGLALVKELVALHRGTISVAENDVNEITFSVTLPITKNAFTESEIYKKDKSSIETEATQIKTLKKDTPTYSVLVVEDNLEIQDYIASNLSKVYKVFTAENGEKGINKAKKKLPDLIISDIMMPLTNGIELCHTLKNDKLTSHIPIILLTAKVGEENEIEGFKTGADAYITKPFSIEKLKIRVEKLIESRQKLKEHFGKTFELNPELAITSTETDFLNRMQVVLDEHITDPELTSEKFSKLMHMSRTQLHRKLTSIVGMSTTAFIRSQRLKLACRMLKESDNSSSEIAYQTGFNSPSYFTRCFKEVYGCTPTDYISKNS</sequence>
<proteinExistence type="predicted"/>
<dbReference type="GO" id="GO:0003700">
    <property type="term" value="F:DNA-binding transcription factor activity"/>
    <property type="evidence" value="ECO:0007669"/>
    <property type="project" value="InterPro"/>
</dbReference>
<dbReference type="Pfam" id="PF07495">
    <property type="entry name" value="Y_Y_Y"/>
    <property type="match status" value="1"/>
</dbReference>
<dbReference type="Proteomes" id="UP000261082">
    <property type="component" value="Unassembled WGS sequence"/>
</dbReference>
<dbReference type="SMART" id="SM00388">
    <property type="entry name" value="HisKA"/>
    <property type="match status" value="1"/>
</dbReference>